<evidence type="ECO:0000313" key="3">
    <source>
        <dbReference type="EMBL" id="KAK2774485.1"/>
    </source>
</evidence>
<keyword evidence="4" id="KW-1185">Reference proteome</keyword>
<comment type="caution">
    <text evidence="3">The sequence shown here is derived from an EMBL/GenBank/DDBJ whole genome shotgun (WGS) entry which is preliminary data.</text>
</comment>
<sequence>MKLVYEHETVRKMLGDWASNCKLLYGGFFFWRKGEPHQKEVRGIYRGLLYSVLKSHRELVPKLLPSCWSETFSTPWQAQMNVEISERDIKDGVARLIDETATGGRYRLFLLIDGLDEMEVTTNNTYRHLVQVINGWTNRGSQNMKICVSSRDDAIFRDNLIESQRLRLHHVTKLDMQQVARERLSLILGANINEISNAIVDRAQGIFFWVTLVLTTILQLENDARMDEVLEQINQLPDELSDLFSHIIKSLEKTTRRYAYQTLALMQEAQHWGTWVPAIGYSFLSTWTKSGLADFAMSHIVAEPLSPNVMIDRARRDVRRCCKGLVEVRGSTLDYTHRSVGDFTQEPSTKEDMGKYLHGFNVRDALSQLIILAGRLEARTGNIFRNAYQQSREDISRSLIAALSLRQESHLDTKPYSLLERMDDSDQAIVEACWSACREESMREFEILYHARYGYSAMVTFPLCRGKYNGTTILNPAFILILQGKMDYPIWKTRRRTAKKQSNLRISLLVCSALTFHLCRHPHRSPAIGQQNMNTGPDIIEALFSHDNISPNTEMECLPVGISIHQLGPDSLPTVFQVVVMVAAIVAGGQDKQWIGKILEILVQRGADLDFTLSTGKKEKDEPVIFLRRINASSESHSEICFVPGRIVKDNSTIIELKDCGPDQIIRNALLRMNIAFWN</sequence>
<keyword evidence="1" id="KW-0677">Repeat</keyword>
<protein>
    <recommendedName>
        <fullName evidence="2">Nephrocystin 3-like N-terminal domain-containing protein</fullName>
    </recommendedName>
</protein>
<evidence type="ECO:0000259" key="2">
    <source>
        <dbReference type="Pfam" id="PF24883"/>
    </source>
</evidence>
<dbReference type="PANTHER" id="PTHR10039:SF5">
    <property type="entry name" value="NACHT DOMAIN-CONTAINING PROTEIN"/>
    <property type="match status" value="1"/>
</dbReference>
<feature type="domain" description="Nephrocystin 3-like N-terminal" evidence="2">
    <location>
        <begin position="27"/>
        <end position="151"/>
    </location>
</feature>
<proteinExistence type="predicted"/>
<reference evidence="3" key="1">
    <citation type="submission" date="2023-02" db="EMBL/GenBank/DDBJ databases">
        <title>Colletotrichum kahawae CIFC_Que2 genome sequencing and assembly.</title>
        <authorList>
            <person name="Baroncelli R."/>
        </authorList>
    </citation>
    <scope>NUCLEOTIDE SEQUENCE</scope>
    <source>
        <strain evidence="3">CIFC_Que2</strain>
    </source>
</reference>
<dbReference type="EMBL" id="VYYT01000046">
    <property type="protein sequence ID" value="KAK2774485.1"/>
    <property type="molecule type" value="Genomic_DNA"/>
</dbReference>
<evidence type="ECO:0000313" key="4">
    <source>
        <dbReference type="Proteomes" id="UP001281614"/>
    </source>
</evidence>
<evidence type="ECO:0000256" key="1">
    <source>
        <dbReference type="ARBA" id="ARBA00022737"/>
    </source>
</evidence>
<name>A0AAD9YTC1_COLKA</name>
<gene>
    <name evidence="3" type="ORF">CKAH01_03718</name>
</gene>
<dbReference type="Proteomes" id="UP001281614">
    <property type="component" value="Unassembled WGS sequence"/>
</dbReference>
<accession>A0AAD9YTC1</accession>
<dbReference type="Pfam" id="PF24883">
    <property type="entry name" value="NPHP3_N"/>
    <property type="match status" value="1"/>
</dbReference>
<dbReference type="PANTHER" id="PTHR10039">
    <property type="entry name" value="AMELOGENIN"/>
    <property type="match status" value="1"/>
</dbReference>
<dbReference type="AlphaFoldDB" id="A0AAD9YTC1"/>
<dbReference type="InterPro" id="IPR056884">
    <property type="entry name" value="NPHP3-like_N"/>
</dbReference>
<organism evidence="3 4">
    <name type="scientific">Colletotrichum kahawae</name>
    <name type="common">Coffee berry disease fungus</name>
    <dbReference type="NCBI Taxonomy" id="34407"/>
    <lineage>
        <taxon>Eukaryota</taxon>
        <taxon>Fungi</taxon>
        <taxon>Dikarya</taxon>
        <taxon>Ascomycota</taxon>
        <taxon>Pezizomycotina</taxon>
        <taxon>Sordariomycetes</taxon>
        <taxon>Hypocreomycetidae</taxon>
        <taxon>Glomerellales</taxon>
        <taxon>Glomerellaceae</taxon>
        <taxon>Colletotrichum</taxon>
        <taxon>Colletotrichum gloeosporioides species complex</taxon>
    </lineage>
</organism>